<sequence>MSEEATMAKSGGAGKTLICGCLLWAASQGVQADIDVSIRGVIVAPPPCVINGGGSFDTPFGDDLLTTRVDGNNYRVDVNHSIVCTAPTSNDMTMELQGIGTTFEGGRFLQTGQSDLGIKLFFNGTDWPINTPMSFTHPNYPRLEAVPIKRVGSRLDDGAFSAVATLIVAYQ</sequence>
<reference evidence="2 3" key="1">
    <citation type="submission" date="2015-01" db="EMBL/GenBank/DDBJ databases">
        <title>Genome sequence of the beneficial rhizobacterium Pseudomonas fluorescens 2-79.</title>
        <authorList>
            <person name="Thuermer A."/>
            <person name="Daniel R."/>
        </authorList>
    </citation>
    <scope>NUCLEOTIDE SEQUENCE [LARGE SCALE GENOMIC DNA]</scope>
    <source>
        <strain evidence="2 3">2-79</strain>
    </source>
</reference>
<dbReference type="AlphaFoldDB" id="A0A0D0TKD4"/>
<gene>
    <name evidence="2" type="ORF">PFLU3_09820</name>
</gene>
<evidence type="ECO:0000313" key="2">
    <source>
        <dbReference type="EMBL" id="KIR23631.1"/>
    </source>
</evidence>
<dbReference type="EMBL" id="JXCQ01000006">
    <property type="protein sequence ID" value="KIR23631.1"/>
    <property type="molecule type" value="Genomic_DNA"/>
</dbReference>
<dbReference type="InterPro" id="IPR008966">
    <property type="entry name" value="Adhesion_dom_sf"/>
</dbReference>
<dbReference type="GO" id="GO:0007155">
    <property type="term" value="P:cell adhesion"/>
    <property type="evidence" value="ECO:0007669"/>
    <property type="project" value="InterPro"/>
</dbReference>
<evidence type="ECO:0000259" key="1">
    <source>
        <dbReference type="Pfam" id="PF00419"/>
    </source>
</evidence>
<protein>
    <recommendedName>
        <fullName evidence="1">Fimbrial-type adhesion domain-containing protein</fullName>
    </recommendedName>
</protein>
<feature type="domain" description="Fimbrial-type adhesion" evidence="1">
    <location>
        <begin position="37"/>
        <end position="171"/>
    </location>
</feature>
<evidence type="ECO:0000313" key="3">
    <source>
        <dbReference type="Proteomes" id="UP000032210"/>
    </source>
</evidence>
<proteinExistence type="predicted"/>
<comment type="caution">
    <text evidence="2">The sequence shown here is derived from an EMBL/GenBank/DDBJ whole genome shotgun (WGS) entry which is preliminary data.</text>
</comment>
<dbReference type="InterPro" id="IPR036937">
    <property type="entry name" value="Adhesion_dom_fimbrial_sf"/>
</dbReference>
<accession>A0A0D0TKD4</accession>
<dbReference type="PATRIC" id="fig|294.125.peg.1010"/>
<dbReference type="SUPFAM" id="SSF49401">
    <property type="entry name" value="Bacterial adhesins"/>
    <property type="match status" value="1"/>
</dbReference>
<dbReference type="GO" id="GO:0009289">
    <property type="term" value="C:pilus"/>
    <property type="evidence" value="ECO:0007669"/>
    <property type="project" value="InterPro"/>
</dbReference>
<dbReference type="RefSeq" id="WP_235387810.1">
    <property type="nucleotide sequence ID" value="NZ_JXCQ01000006.1"/>
</dbReference>
<name>A0A0D0TKD4_PSEFL</name>
<dbReference type="Proteomes" id="UP000032210">
    <property type="component" value="Unassembled WGS sequence"/>
</dbReference>
<dbReference type="Gene3D" id="2.60.40.1090">
    <property type="entry name" value="Fimbrial-type adhesion domain"/>
    <property type="match status" value="1"/>
</dbReference>
<dbReference type="InterPro" id="IPR000259">
    <property type="entry name" value="Adhesion_dom_fimbrial"/>
</dbReference>
<dbReference type="Pfam" id="PF00419">
    <property type="entry name" value="Fimbrial"/>
    <property type="match status" value="1"/>
</dbReference>
<organism evidence="2 3">
    <name type="scientific">Pseudomonas fluorescens</name>
    <dbReference type="NCBI Taxonomy" id="294"/>
    <lineage>
        <taxon>Bacteria</taxon>
        <taxon>Pseudomonadati</taxon>
        <taxon>Pseudomonadota</taxon>
        <taxon>Gammaproteobacteria</taxon>
        <taxon>Pseudomonadales</taxon>
        <taxon>Pseudomonadaceae</taxon>
        <taxon>Pseudomonas</taxon>
    </lineage>
</organism>